<feature type="domain" description="Chemokine interleukin-8-like" evidence="5">
    <location>
        <begin position="27"/>
        <end position="85"/>
    </location>
</feature>
<keyword evidence="4" id="KW-0964">Secreted</keyword>
<evidence type="ECO:0000256" key="2">
    <source>
        <dbReference type="ARBA" id="ARBA00022514"/>
    </source>
</evidence>
<dbReference type="Ensembl" id="ENSEEET00000058508.1">
    <property type="protein sequence ID" value="ENSEEEP00000060470.1"/>
    <property type="gene ID" value="ENSEEEG00000023413.2"/>
</dbReference>
<dbReference type="GO" id="GO:0006955">
    <property type="term" value="P:immune response"/>
    <property type="evidence" value="ECO:0007669"/>
    <property type="project" value="InterPro"/>
</dbReference>
<sequence length="132" mass="15498">KKCLELMHLLILVLQLAEMTCRNKQKQKLCCFSYFKSRIPERVVKNFELTISTCKIPGVILHTNKKLEICANPTQLWVQKLMNVIKTRIPICVTPLFHPPAQRTNYMYYQSLEINYTLPLPLVIHMRLKPSN</sequence>
<dbReference type="GO" id="GO:0008009">
    <property type="term" value="F:chemokine activity"/>
    <property type="evidence" value="ECO:0007669"/>
    <property type="project" value="InterPro"/>
</dbReference>
<dbReference type="Gene3D" id="2.40.50.40">
    <property type="match status" value="1"/>
</dbReference>
<comment type="subcellular location">
    <subcellularLocation>
        <location evidence="4">Secreted</location>
    </subcellularLocation>
</comment>
<proteinExistence type="inferred from homology"/>
<feature type="signal peptide" evidence="4">
    <location>
        <begin position="1"/>
        <end position="19"/>
    </location>
</feature>
<evidence type="ECO:0000313" key="7">
    <source>
        <dbReference type="Proteomes" id="UP000314983"/>
    </source>
</evidence>
<dbReference type="InterPro" id="IPR036048">
    <property type="entry name" value="Interleukin_8-like_sf"/>
</dbReference>
<evidence type="ECO:0000256" key="1">
    <source>
        <dbReference type="ARBA" id="ARBA00010868"/>
    </source>
</evidence>
<dbReference type="InterPro" id="IPR039809">
    <property type="entry name" value="Chemokine_b/g/d"/>
</dbReference>
<dbReference type="Pfam" id="PF00048">
    <property type="entry name" value="IL8"/>
    <property type="match status" value="1"/>
</dbReference>
<name>A0AAY5EU24_ELEEL</name>
<dbReference type="InterPro" id="IPR000827">
    <property type="entry name" value="Chemokine_CC_CS"/>
</dbReference>
<dbReference type="PROSITE" id="PS00472">
    <property type="entry name" value="SMALL_CYTOKINES_CC"/>
    <property type="match status" value="1"/>
</dbReference>
<feature type="chain" id="PRO_5044044019" description="C-C motif chemokine" evidence="4">
    <location>
        <begin position="20"/>
        <end position="132"/>
    </location>
</feature>
<keyword evidence="7" id="KW-1185">Reference proteome</keyword>
<dbReference type="AlphaFoldDB" id="A0AAY5EU24"/>
<dbReference type="SMART" id="SM00199">
    <property type="entry name" value="SCY"/>
    <property type="match status" value="1"/>
</dbReference>
<evidence type="ECO:0000256" key="3">
    <source>
        <dbReference type="ARBA" id="ARBA00023157"/>
    </source>
</evidence>
<evidence type="ECO:0000256" key="4">
    <source>
        <dbReference type="RuleBase" id="RU361150"/>
    </source>
</evidence>
<keyword evidence="2 4" id="KW-0202">Cytokine</keyword>
<evidence type="ECO:0000313" key="6">
    <source>
        <dbReference type="Ensembl" id="ENSEEEP00000060470.1"/>
    </source>
</evidence>
<evidence type="ECO:0000259" key="5">
    <source>
        <dbReference type="SMART" id="SM00199"/>
    </source>
</evidence>
<organism evidence="6 7">
    <name type="scientific">Electrophorus electricus</name>
    <name type="common">Electric eel</name>
    <name type="synonym">Gymnotus electricus</name>
    <dbReference type="NCBI Taxonomy" id="8005"/>
    <lineage>
        <taxon>Eukaryota</taxon>
        <taxon>Metazoa</taxon>
        <taxon>Chordata</taxon>
        <taxon>Craniata</taxon>
        <taxon>Vertebrata</taxon>
        <taxon>Euteleostomi</taxon>
        <taxon>Actinopterygii</taxon>
        <taxon>Neopterygii</taxon>
        <taxon>Teleostei</taxon>
        <taxon>Ostariophysi</taxon>
        <taxon>Gymnotiformes</taxon>
        <taxon>Gymnotoidei</taxon>
        <taxon>Gymnotidae</taxon>
        <taxon>Electrophorus</taxon>
    </lineage>
</organism>
<dbReference type="CDD" id="cd00272">
    <property type="entry name" value="Chemokine_CC"/>
    <property type="match status" value="1"/>
</dbReference>
<dbReference type="PANTHER" id="PTHR12015">
    <property type="entry name" value="SMALL INDUCIBLE CYTOKINE A"/>
    <property type="match status" value="1"/>
</dbReference>
<comment type="similarity">
    <text evidence="1 4">Belongs to the intercrine beta (chemokine CC) family.</text>
</comment>
<dbReference type="GO" id="GO:0005615">
    <property type="term" value="C:extracellular space"/>
    <property type="evidence" value="ECO:0007669"/>
    <property type="project" value="UniProtKB-KW"/>
</dbReference>
<dbReference type="Proteomes" id="UP000314983">
    <property type="component" value="Chromosome 3"/>
</dbReference>
<keyword evidence="3" id="KW-1015">Disulfide bond</keyword>
<reference evidence="6" key="2">
    <citation type="submission" date="2025-08" db="UniProtKB">
        <authorList>
            <consortium name="Ensembl"/>
        </authorList>
    </citation>
    <scope>IDENTIFICATION</scope>
</reference>
<reference evidence="6" key="3">
    <citation type="submission" date="2025-09" db="UniProtKB">
        <authorList>
            <consortium name="Ensembl"/>
        </authorList>
    </citation>
    <scope>IDENTIFICATION</scope>
</reference>
<keyword evidence="4" id="KW-0732">Signal</keyword>
<dbReference type="SUPFAM" id="SSF54117">
    <property type="entry name" value="Interleukin 8-like chemokines"/>
    <property type="match status" value="1"/>
</dbReference>
<dbReference type="GeneTree" id="ENSGT01120000277322"/>
<gene>
    <name evidence="6" type="primary">LOC113585371</name>
</gene>
<dbReference type="InterPro" id="IPR001811">
    <property type="entry name" value="Chemokine_IL8-like_dom"/>
</dbReference>
<keyword evidence="4" id="KW-0145">Chemotaxis</keyword>
<accession>A0AAY5EU24</accession>
<reference evidence="6 7" key="1">
    <citation type="submission" date="2020-05" db="EMBL/GenBank/DDBJ databases">
        <title>Electrophorus electricus (electric eel) genome, fEleEle1, primary haplotype.</title>
        <authorList>
            <person name="Myers G."/>
            <person name="Meyer A."/>
            <person name="Fedrigo O."/>
            <person name="Formenti G."/>
            <person name="Rhie A."/>
            <person name="Tracey A."/>
            <person name="Sims Y."/>
            <person name="Jarvis E.D."/>
        </authorList>
    </citation>
    <scope>NUCLEOTIDE SEQUENCE [LARGE SCALE GENOMIC DNA]</scope>
</reference>
<protein>
    <recommendedName>
        <fullName evidence="4">C-C motif chemokine</fullName>
    </recommendedName>
</protein>